<accession>A0ABR7XGT1</accession>
<dbReference type="InterPro" id="IPR025366">
    <property type="entry name" value="DUF4270"/>
</dbReference>
<keyword evidence="1" id="KW-0732">Signal</keyword>
<gene>
    <name evidence="2" type="ORF">H9Q13_09990</name>
</gene>
<proteinExistence type="predicted"/>
<feature type="signal peptide" evidence="1">
    <location>
        <begin position="1"/>
        <end position="19"/>
    </location>
</feature>
<evidence type="ECO:0000313" key="3">
    <source>
        <dbReference type="Proteomes" id="UP000625551"/>
    </source>
</evidence>
<dbReference type="Proteomes" id="UP000625551">
    <property type="component" value="Unassembled WGS sequence"/>
</dbReference>
<sequence>MNSAVRRLLLFFFSFAALTACEDPTEIGLDLQDENLIGTEFTDTFTIQTGTVLQGDSILSYRMPVALAGQYIDPVLGTTRASFFSEVGLGGTNVTFGSNSKADSLVLTLDYSFKYADTLKAMQLNVHRLTSAFDERTSYFTNTPFSFDTNPIGSKAFQPRVEVVETNGTKSKKTKLLSIKLSSELANQFLAQSGQTTFADQTNFLNFFRGIALMTPQGENGSLIGFNLASSNSSLVLHYTAADGTKKQHAFVLGSGGYFSQITADRSGTALAGLQTKGSLIPSSATGGDSYVQAGTQLLTKVTIPNLAALQASQGNIIINRAELIFPVKSASTSNNLTTPPQLVLYETNSENRLLRDNTGTLRTVQQDGINPSATVYPAAMTLRTKDGKSYYSMNVTSYVQAITLGQKTNNGFLVGAAVVTAQQDGTRSLRPELSPYRTILTNNASNPVKLLIYYSKLK</sequence>
<organism evidence="2 3">
    <name type="scientific">Pontibacter aquaedesilientis</name>
    <dbReference type="NCBI Taxonomy" id="2766980"/>
    <lineage>
        <taxon>Bacteria</taxon>
        <taxon>Pseudomonadati</taxon>
        <taxon>Bacteroidota</taxon>
        <taxon>Cytophagia</taxon>
        <taxon>Cytophagales</taxon>
        <taxon>Hymenobacteraceae</taxon>
        <taxon>Pontibacter</taxon>
    </lineage>
</organism>
<evidence type="ECO:0000256" key="1">
    <source>
        <dbReference type="SAM" id="SignalP"/>
    </source>
</evidence>
<keyword evidence="3" id="KW-1185">Reference proteome</keyword>
<name>A0ABR7XGT1_9BACT</name>
<comment type="caution">
    <text evidence="2">The sequence shown here is derived from an EMBL/GenBank/DDBJ whole genome shotgun (WGS) entry which is preliminary data.</text>
</comment>
<reference evidence="2 3" key="1">
    <citation type="submission" date="2020-09" db="EMBL/GenBank/DDBJ databases">
        <title>Genome sequencing and assembly of Pontibacter sp.</title>
        <authorList>
            <person name="Chhetri G."/>
        </authorList>
    </citation>
    <scope>NUCLEOTIDE SEQUENCE [LARGE SCALE GENOMIC DNA]</scope>
    <source>
        <strain evidence="2 3">JH31</strain>
    </source>
</reference>
<dbReference type="RefSeq" id="WP_191183645.1">
    <property type="nucleotide sequence ID" value="NZ_JACXAJ010000003.1"/>
</dbReference>
<dbReference type="EMBL" id="JACXAJ010000003">
    <property type="protein sequence ID" value="MBD1397497.1"/>
    <property type="molecule type" value="Genomic_DNA"/>
</dbReference>
<feature type="chain" id="PRO_5046934457" evidence="1">
    <location>
        <begin position="20"/>
        <end position="459"/>
    </location>
</feature>
<dbReference type="Pfam" id="PF14092">
    <property type="entry name" value="DUF4270"/>
    <property type="match status" value="1"/>
</dbReference>
<protein>
    <submittedName>
        <fullName evidence="2">DUF4270 domain-containing protein</fullName>
    </submittedName>
</protein>
<dbReference type="PROSITE" id="PS51257">
    <property type="entry name" value="PROKAR_LIPOPROTEIN"/>
    <property type="match status" value="1"/>
</dbReference>
<evidence type="ECO:0000313" key="2">
    <source>
        <dbReference type="EMBL" id="MBD1397497.1"/>
    </source>
</evidence>